<dbReference type="KEGG" id="sapo:SAPIO_CDS7446"/>
<dbReference type="OrthoDB" id="272077at2759"/>
<feature type="compositionally biased region" description="Pro residues" evidence="2">
    <location>
        <begin position="578"/>
        <end position="589"/>
    </location>
</feature>
<evidence type="ECO:0000256" key="2">
    <source>
        <dbReference type="SAM" id="MobiDB-lite"/>
    </source>
</evidence>
<proteinExistence type="predicted"/>
<dbReference type="InterPro" id="IPR051726">
    <property type="entry name" value="Chitin_Synth_Reg"/>
</dbReference>
<feature type="compositionally biased region" description="Polar residues" evidence="2">
    <location>
        <begin position="453"/>
        <end position="465"/>
    </location>
</feature>
<keyword evidence="4" id="KW-1185">Reference proteome</keyword>
<dbReference type="PANTHER" id="PTHR46430:SF3">
    <property type="entry name" value="ACTIVATOR OF C KINASE PROTEIN 1"/>
    <property type="match status" value="1"/>
</dbReference>
<feature type="compositionally biased region" description="Pro residues" evidence="2">
    <location>
        <begin position="351"/>
        <end position="366"/>
    </location>
</feature>
<feature type="compositionally biased region" description="Gly residues" evidence="2">
    <location>
        <begin position="162"/>
        <end position="173"/>
    </location>
</feature>
<feature type="compositionally biased region" description="Low complexity" evidence="2">
    <location>
        <begin position="565"/>
        <end position="577"/>
    </location>
</feature>
<gene>
    <name evidence="3" type="ORF">SAPIO_CDS7446</name>
</gene>
<dbReference type="PANTHER" id="PTHR46430">
    <property type="entry name" value="PROTEIN SKT5-RELATED"/>
    <property type="match status" value="1"/>
</dbReference>
<feature type="compositionally biased region" description="Pro residues" evidence="2">
    <location>
        <begin position="260"/>
        <end position="274"/>
    </location>
</feature>
<feature type="compositionally biased region" description="Gly residues" evidence="2">
    <location>
        <begin position="123"/>
        <end position="136"/>
    </location>
</feature>
<evidence type="ECO:0000256" key="1">
    <source>
        <dbReference type="ARBA" id="ARBA00022737"/>
    </source>
</evidence>
<name>A0A084G1X5_PSEDA</name>
<feature type="region of interest" description="Disordered" evidence="2">
    <location>
        <begin position="933"/>
        <end position="966"/>
    </location>
</feature>
<dbReference type="SUPFAM" id="SSF81901">
    <property type="entry name" value="HCP-like"/>
    <property type="match status" value="1"/>
</dbReference>
<feature type="compositionally biased region" description="Pro residues" evidence="2">
    <location>
        <begin position="516"/>
        <end position="527"/>
    </location>
</feature>
<feature type="compositionally biased region" description="Low complexity" evidence="2">
    <location>
        <begin position="62"/>
        <end position="81"/>
    </location>
</feature>
<sequence length="966" mass="103373">MAYEGAYQTPQRAYTGPAPPRQNPAPAPMQGPGPYPQQGYDNYQGGQGYEYYDDGSGGYGPEYGQQYQDPGYGQAPPQDQRFPPPRQDYYGQPPPMAGGRGGPGPLPRAQTMGNMRNGPYPPRGGGQPPGPGRGFPNGPPRGGGPPGAYGRGPPPPMDLSQGQGGPPMNGMNGGMRSPVNGRFGGNQYPPNPNQPRRNDYDEAQLSNQMAGMDISQRPGMPMSRNSDGSQRSMVRPPDGGLPPPGPPLGFEEGRRGSEPAPNPYQGPPGGPGPVDPNQGYADPGYGPGPRGPPGNEYGPPSRSMTLPVNDPMQPRQNQMGPPQRMGPMPYGPGPNRGMPPPPRPATSQGQRPPPQRIYPNQGPPPQAGYGAGPGYGNGPQHPARQGSRASYDDIFDSYGDYGPPPPNSSNDMPNFDAIPRHGPQSSMDLHMRPGGLPNGPGPGPQQPGLNLPRTKSQPNLRNGQDTIFEMPGDAPPVPALPPGQFGGAPGQPMPMRRPSASGLPPGPASMRGGPPAGLPPNPSPPQQANPDALPSHPTPVRPGLMADSVVSVTNRPPPVRTYGGASPAPMMSNSGPPSSAPPSELPPDPVTTEELERLRVIVKADPNDQETALRFAKRLVEASEVLIPNVADPKTRARSRDRYLADAHKVLKKLASAQNRDAMFFLADCLGRSLFGNEADNKEAFTLYQSAAKLGHAAAAYRTAVCCEIGHEDGGGTRKDPLKAIQWYKRAATLGDTPAMYKMGMIQLKGLLGQPKNPREAIGWLKRAADQATVENPHALHELGLLYESAQPNDVIIRDEKYAFSLFKKAAELGYKFSQFRLGCAYEYGLMGCPIDPRLSIMWYSKAAMQEEHQSELALSGWYLTGSDGVLAQSDTEAYLWARKAAMAGLAKAEYAMGYFTEDGIGVPANMEDAKRWYWRAAAQDFPKARERLEDLKKAGKSGPRQRERISRSKMGKQQEGECAVM</sequence>
<dbReference type="VEuPathDB" id="FungiDB:SAPIO_CDS7446"/>
<feature type="compositionally biased region" description="Low complexity" evidence="2">
    <location>
        <begin position="275"/>
        <end position="284"/>
    </location>
</feature>
<keyword evidence="1" id="KW-0677">Repeat</keyword>
<dbReference type="Pfam" id="PF08238">
    <property type="entry name" value="Sel1"/>
    <property type="match status" value="7"/>
</dbReference>
<feature type="region of interest" description="Disordered" evidence="2">
    <location>
        <begin position="1"/>
        <end position="590"/>
    </location>
</feature>
<accession>A0A084G1X5</accession>
<feature type="compositionally biased region" description="Pro residues" evidence="2">
    <location>
        <begin position="329"/>
        <end position="344"/>
    </location>
</feature>
<dbReference type="HOGENOM" id="CLU_000288_126_0_1"/>
<evidence type="ECO:0008006" key="5">
    <source>
        <dbReference type="Google" id="ProtNLM"/>
    </source>
</evidence>
<dbReference type="GeneID" id="27726518"/>
<evidence type="ECO:0000313" key="4">
    <source>
        <dbReference type="Proteomes" id="UP000028545"/>
    </source>
</evidence>
<feature type="compositionally biased region" description="Pro residues" evidence="2">
    <location>
        <begin position="82"/>
        <end position="96"/>
    </location>
</feature>
<dbReference type="RefSeq" id="XP_016641136.1">
    <property type="nucleotide sequence ID" value="XM_016789309.1"/>
</dbReference>
<organism evidence="3 4">
    <name type="scientific">Pseudallescheria apiosperma</name>
    <name type="common">Scedosporium apiospermum</name>
    <dbReference type="NCBI Taxonomy" id="563466"/>
    <lineage>
        <taxon>Eukaryota</taxon>
        <taxon>Fungi</taxon>
        <taxon>Dikarya</taxon>
        <taxon>Ascomycota</taxon>
        <taxon>Pezizomycotina</taxon>
        <taxon>Sordariomycetes</taxon>
        <taxon>Hypocreomycetidae</taxon>
        <taxon>Microascales</taxon>
        <taxon>Microascaceae</taxon>
        <taxon>Scedosporium</taxon>
    </lineage>
</organism>
<dbReference type="Proteomes" id="UP000028545">
    <property type="component" value="Unassembled WGS sequence"/>
</dbReference>
<feature type="compositionally biased region" description="Low complexity" evidence="2">
    <location>
        <begin position="316"/>
        <end position="328"/>
    </location>
</feature>
<evidence type="ECO:0000313" key="3">
    <source>
        <dbReference type="EMBL" id="KEZ41337.1"/>
    </source>
</evidence>
<dbReference type="Gene3D" id="1.25.40.10">
    <property type="entry name" value="Tetratricopeptide repeat domain"/>
    <property type="match status" value="2"/>
</dbReference>
<dbReference type="SMART" id="SM00671">
    <property type="entry name" value="SEL1"/>
    <property type="match status" value="7"/>
</dbReference>
<dbReference type="InterPro" id="IPR011990">
    <property type="entry name" value="TPR-like_helical_dom_sf"/>
</dbReference>
<comment type="caution">
    <text evidence="3">The sequence shown here is derived from an EMBL/GenBank/DDBJ whole genome shotgun (WGS) entry which is preliminary data.</text>
</comment>
<feature type="compositionally biased region" description="Pro residues" evidence="2">
    <location>
        <begin position="17"/>
        <end position="35"/>
    </location>
</feature>
<dbReference type="AlphaFoldDB" id="A0A084G1X5"/>
<dbReference type="InterPro" id="IPR006597">
    <property type="entry name" value="Sel1-like"/>
</dbReference>
<protein>
    <recommendedName>
        <fullName evidence="5">Chitin synthase activator</fullName>
    </recommendedName>
</protein>
<dbReference type="OMA" id="RLSIVWY"/>
<dbReference type="EMBL" id="JOWA01000110">
    <property type="protein sequence ID" value="KEZ41337.1"/>
    <property type="molecule type" value="Genomic_DNA"/>
</dbReference>
<reference evidence="3 4" key="1">
    <citation type="journal article" date="2014" name="Genome Announc.">
        <title>Draft genome sequence of the pathogenic fungus Scedosporium apiospermum.</title>
        <authorList>
            <person name="Vandeputte P."/>
            <person name="Ghamrawi S."/>
            <person name="Rechenmann M."/>
            <person name="Iltis A."/>
            <person name="Giraud S."/>
            <person name="Fleury M."/>
            <person name="Thornton C."/>
            <person name="Delhaes L."/>
            <person name="Meyer W."/>
            <person name="Papon N."/>
            <person name="Bouchara J.P."/>
        </authorList>
    </citation>
    <scope>NUCLEOTIDE SEQUENCE [LARGE SCALE GENOMIC DNA]</scope>
    <source>
        <strain evidence="3 4">IHEM 14462</strain>
    </source>
</reference>
<feature type="compositionally biased region" description="Polar residues" evidence="2">
    <location>
        <begin position="223"/>
        <end position="232"/>
    </location>
</feature>